<name>A0ABW9RJ92_9BACT</name>
<evidence type="ECO:0000313" key="3">
    <source>
        <dbReference type="Proteomes" id="UP000798808"/>
    </source>
</evidence>
<feature type="chain" id="PRO_5045302423" evidence="1">
    <location>
        <begin position="22"/>
        <end position="153"/>
    </location>
</feature>
<dbReference type="Proteomes" id="UP000798808">
    <property type="component" value="Unassembled WGS sequence"/>
</dbReference>
<organism evidence="2 3">
    <name type="scientific">Fulvivirga kasyanovii</name>
    <dbReference type="NCBI Taxonomy" id="396812"/>
    <lineage>
        <taxon>Bacteria</taxon>
        <taxon>Pseudomonadati</taxon>
        <taxon>Bacteroidota</taxon>
        <taxon>Cytophagia</taxon>
        <taxon>Cytophagales</taxon>
        <taxon>Fulvivirgaceae</taxon>
        <taxon>Fulvivirga</taxon>
    </lineage>
</organism>
<evidence type="ECO:0000313" key="2">
    <source>
        <dbReference type="EMBL" id="MTI23756.1"/>
    </source>
</evidence>
<sequence>MNLLKPIYVGTLLLCHTAALSQVPHVRVPQPSSLQPEIIGFDTPSSTTQPLTPTITDPFQARQNAYNKAIMQEVDEYIALQQRQRKIVEEANKKLNSTKATGDAIKIDYELRGRDIPSREMFYYAYREMEAMLSGQQPLSLKRAVFLYEKAYN</sequence>
<dbReference type="EMBL" id="SMLW01000296">
    <property type="protein sequence ID" value="MTI23756.1"/>
    <property type="molecule type" value="Genomic_DNA"/>
</dbReference>
<feature type="non-terminal residue" evidence="2">
    <location>
        <position position="153"/>
    </location>
</feature>
<dbReference type="RefSeq" id="WP_155169019.1">
    <property type="nucleotide sequence ID" value="NZ_SMLW01000296.1"/>
</dbReference>
<comment type="caution">
    <text evidence="2">The sequence shown here is derived from an EMBL/GenBank/DDBJ whole genome shotgun (WGS) entry which is preliminary data.</text>
</comment>
<accession>A0ABW9RJ92</accession>
<evidence type="ECO:0000256" key="1">
    <source>
        <dbReference type="SAM" id="SignalP"/>
    </source>
</evidence>
<proteinExistence type="predicted"/>
<feature type="signal peptide" evidence="1">
    <location>
        <begin position="1"/>
        <end position="21"/>
    </location>
</feature>
<keyword evidence="1" id="KW-0732">Signal</keyword>
<gene>
    <name evidence="2" type="ORF">E1163_02205</name>
</gene>
<keyword evidence="3" id="KW-1185">Reference proteome</keyword>
<reference evidence="2 3" key="1">
    <citation type="submission" date="2019-02" db="EMBL/GenBank/DDBJ databases">
        <authorList>
            <person name="Goldberg S.R."/>
            <person name="Haltli B.A."/>
            <person name="Correa H."/>
            <person name="Russell K.G."/>
        </authorList>
    </citation>
    <scope>NUCLEOTIDE SEQUENCE [LARGE SCALE GENOMIC DNA]</scope>
    <source>
        <strain evidence="2 3">JCM 16186</strain>
    </source>
</reference>
<protein>
    <submittedName>
        <fullName evidence="2">Uncharacterized protein</fullName>
    </submittedName>
</protein>